<dbReference type="EMBL" id="JBHTEF010000001">
    <property type="protein sequence ID" value="MFC7580968.1"/>
    <property type="molecule type" value="Genomic_DNA"/>
</dbReference>
<reference evidence="9" key="1">
    <citation type="journal article" date="2019" name="Int. J. Syst. Evol. Microbiol.">
        <title>The Global Catalogue of Microorganisms (GCM) 10K type strain sequencing project: providing services to taxonomists for standard genome sequencing and annotation.</title>
        <authorList>
            <consortium name="The Broad Institute Genomics Platform"/>
            <consortium name="The Broad Institute Genome Sequencing Center for Infectious Disease"/>
            <person name="Wu L."/>
            <person name="Ma J."/>
        </authorList>
    </citation>
    <scope>NUCLEOTIDE SEQUENCE [LARGE SCALE GENOMIC DNA]</scope>
    <source>
        <strain evidence="9">CCUG 56698</strain>
    </source>
</reference>
<evidence type="ECO:0000256" key="6">
    <source>
        <dbReference type="SAM" id="Phobius"/>
    </source>
</evidence>
<dbReference type="PANTHER" id="PTHR38459:SF1">
    <property type="entry name" value="PROPHAGE BACTOPRENOL-LINKED GLUCOSE TRANSLOCASE HOMOLOG"/>
    <property type="match status" value="1"/>
</dbReference>
<evidence type="ECO:0000256" key="3">
    <source>
        <dbReference type="ARBA" id="ARBA00022692"/>
    </source>
</evidence>
<keyword evidence="4 6" id="KW-1133">Transmembrane helix</keyword>
<keyword evidence="5 6" id="KW-0472">Membrane</keyword>
<dbReference type="PANTHER" id="PTHR38459">
    <property type="entry name" value="PROPHAGE BACTOPRENOL-LINKED GLUCOSE TRANSLOCASE HOMOLOG"/>
    <property type="match status" value="1"/>
</dbReference>
<organism evidence="8 9">
    <name type="scientific">Schaalia naturae</name>
    <dbReference type="NCBI Taxonomy" id="635203"/>
    <lineage>
        <taxon>Bacteria</taxon>
        <taxon>Bacillati</taxon>
        <taxon>Actinomycetota</taxon>
        <taxon>Actinomycetes</taxon>
        <taxon>Actinomycetales</taxon>
        <taxon>Actinomycetaceae</taxon>
        <taxon>Schaalia</taxon>
    </lineage>
</organism>
<feature type="transmembrane region" description="Helical" evidence="6">
    <location>
        <begin position="129"/>
        <end position="147"/>
    </location>
</feature>
<evidence type="ECO:0000256" key="5">
    <source>
        <dbReference type="ARBA" id="ARBA00023136"/>
    </source>
</evidence>
<evidence type="ECO:0000256" key="1">
    <source>
        <dbReference type="ARBA" id="ARBA00004141"/>
    </source>
</evidence>
<dbReference type="InterPro" id="IPR051401">
    <property type="entry name" value="GtrA_CellWall_Glycosyl"/>
</dbReference>
<dbReference type="InterPro" id="IPR007267">
    <property type="entry name" value="GtrA_DPMS_TM"/>
</dbReference>
<feature type="transmembrane region" description="Helical" evidence="6">
    <location>
        <begin position="31"/>
        <end position="51"/>
    </location>
</feature>
<sequence>MPTAHRLLDRLPGVRGLAASRRDRLIEILRFLIVGAMNWIVDLAVFNVVRVLTGEHWVMAAKVSAVAVATLFSWVVNRNWTFAARATDTPGREFGGFVLINVLGMLPPLACLGVSHYLLGLTGPLADNISANVVGLVLGTILRYAGYRRLVFTGAGRESGPGR</sequence>
<comment type="caution">
    <text evidence="8">The sequence shown here is derived from an EMBL/GenBank/DDBJ whole genome shotgun (WGS) entry which is preliminary data.</text>
</comment>
<feature type="transmembrane region" description="Helical" evidence="6">
    <location>
        <begin position="97"/>
        <end position="117"/>
    </location>
</feature>
<dbReference type="Proteomes" id="UP001596527">
    <property type="component" value="Unassembled WGS sequence"/>
</dbReference>
<dbReference type="RefSeq" id="WP_380973680.1">
    <property type="nucleotide sequence ID" value="NZ_JBHTEF010000001.1"/>
</dbReference>
<evidence type="ECO:0000256" key="4">
    <source>
        <dbReference type="ARBA" id="ARBA00022989"/>
    </source>
</evidence>
<name>A0ABW2SMZ5_9ACTO</name>
<comment type="similarity">
    <text evidence="2">Belongs to the GtrA family.</text>
</comment>
<protein>
    <submittedName>
        <fullName evidence="8">GtrA family protein</fullName>
    </submittedName>
</protein>
<evidence type="ECO:0000259" key="7">
    <source>
        <dbReference type="Pfam" id="PF04138"/>
    </source>
</evidence>
<keyword evidence="3 6" id="KW-0812">Transmembrane</keyword>
<feature type="transmembrane region" description="Helical" evidence="6">
    <location>
        <begin position="57"/>
        <end position="76"/>
    </location>
</feature>
<keyword evidence="9" id="KW-1185">Reference proteome</keyword>
<gene>
    <name evidence="8" type="ORF">ACFQWG_07125</name>
</gene>
<dbReference type="Pfam" id="PF04138">
    <property type="entry name" value="GtrA_DPMS_TM"/>
    <property type="match status" value="1"/>
</dbReference>
<accession>A0ABW2SMZ5</accession>
<proteinExistence type="inferred from homology"/>
<feature type="domain" description="GtrA/DPMS transmembrane" evidence="7">
    <location>
        <begin position="30"/>
        <end position="152"/>
    </location>
</feature>
<evidence type="ECO:0000313" key="8">
    <source>
        <dbReference type="EMBL" id="MFC7580968.1"/>
    </source>
</evidence>
<evidence type="ECO:0000313" key="9">
    <source>
        <dbReference type="Proteomes" id="UP001596527"/>
    </source>
</evidence>
<evidence type="ECO:0000256" key="2">
    <source>
        <dbReference type="ARBA" id="ARBA00009399"/>
    </source>
</evidence>
<comment type="subcellular location">
    <subcellularLocation>
        <location evidence="1">Membrane</location>
        <topology evidence="1">Multi-pass membrane protein</topology>
    </subcellularLocation>
</comment>